<dbReference type="Gene3D" id="3.50.90.10">
    <property type="entry name" value="YerB-like"/>
    <property type="match status" value="1"/>
</dbReference>
<evidence type="ECO:0000259" key="3">
    <source>
        <dbReference type="Pfam" id="PF17479"/>
    </source>
</evidence>
<dbReference type="RefSeq" id="WP_185302142.1">
    <property type="nucleotide sequence ID" value="NZ_CP045702.1"/>
</dbReference>
<feature type="chain" id="PRO_5038743878" evidence="1">
    <location>
        <begin position="30"/>
        <end position="320"/>
    </location>
</feature>
<proteinExistence type="predicted"/>
<keyword evidence="1" id="KW-0732">Signal</keyword>
<protein>
    <submittedName>
        <fullName evidence="4">DUF3048 domain-containing protein</fullName>
    </submittedName>
</protein>
<evidence type="ECO:0000256" key="1">
    <source>
        <dbReference type="SAM" id="SignalP"/>
    </source>
</evidence>
<evidence type="ECO:0000259" key="2">
    <source>
        <dbReference type="Pfam" id="PF11258"/>
    </source>
</evidence>
<reference evidence="5" key="1">
    <citation type="submission" date="2019-10" db="EMBL/GenBank/DDBJ databases">
        <title>Antimicrobial potential of Antarctic Bacteria.</title>
        <authorList>
            <person name="Benaud N."/>
            <person name="Edwards R.J."/>
            <person name="Ferrari B.C."/>
        </authorList>
    </citation>
    <scope>NUCLEOTIDE SEQUENCE [LARGE SCALE GENOMIC DNA]</scope>
    <source>
        <strain evidence="5">NBSH44</strain>
    </source>
</reference>
<dbReference type="KEGG" id="sfiy:F0344_32460"/>
<dbReference type="Pfam" id="PF17479">
    <property type="entry name" value="DUF3048_C"/>
    <property type="match status" value="1"/>
</dbReference>
<evidence type="ECO:0000313" key="5">
    <source>
        <dbReference type="Proteomes" id="UP000515307"/>
    </source>
</evidence>
<evidence type="ECO:0000313" key="4">
    <source>
        <dbReference type="EMBL" id="QNE78685.1"/>
    </source>
</evidence>
<feature type="domain" description="DUF3048" evidence="3">
    <location>
        <begin position="199"/>
        <end position="311"/>
    </location>
</feature>
<sequence length="320" mass="33938">MHTSATTKPAVTSIAALVLLIATLSGCQAGGETAPPPDRAGTSAGQADILAVKIDNVAPARPPTGLEKADLVYVERVEAGLSRILAVYSSDVPPVIGPVRSARETDLELLRQFDRPTLAYSGAQSALRPSIEAAPLDALPPSKAPNAYFRSKDRPAPHNLYLRPENIPHESTQVNAAEDLGLRFAPAPGGGTPVSERTVSYPSARFTFTWSPEQKKWLVTMDGQASRTASGDRLSAATVLLQDVTLGPSRFRDKWGNTSPFTETVGSGSALALRDGKAYDVTWERDSAASATEFTTEDGRPMTFARGQVWIVLVPTGTAG</sequence>
<gene>
    <name evidence="4" type="ORF">F0344_32460</name>
</gene>
<dbReference type="EMBL" id="CP045702">
    <property type="protein sequence ID" value="QNE78685.1"/>
    <property type="molecule type" value="Genomic_DNA"/>
</dbReference>
<dbReference type="AlphaFoldDB" id="A0A7G7BTM0"/>
<dbReference type="InterPro" id="IPR023158">
    <property type="entry name" value="YerB-like_sf"/>
</dbReference>
<name>A0A7G7BTM0_9ACTN</name>
<feature type="domain" description="DUF3048" evidence="2">
    <location>
        <begin position="46"/>
        <end position="170"/>
    </location>
</feature>
<feature type="signal peptide" evidence="1">
    <location>
        <begin position="1"/>
        <end position="29"/>
    </location>
</feature>
<dbReference type="Pfam" id="PF11258">
    <property type="entry name" value="DUF3048"/>
    <property type="match status" value="1"/>
</dbReference>
<dbReference type="InterPro" id="IPR035328">
    <property type="entry name" value="DUF3048_C"/>
</dbReference>
<accession>A0A7G7BTM0</accession>
<dbReference type="InterPro" id="IPR021416">
    <property type="entry name" value="DUF3048_N"/>
</dbReference>
<dbReference type="SUPFAM" id="SSF159774">
    <property type="entry name" value="YerB-like"/>
    <property type="match status" value="1"/>
</dbReference>
<keyword evidence="5" id="KW-1185">Reference proteome</keyword>
<dbReference type="Proteomes" id="UP000515307">
    <property type="component" value="Chromosome"/>
</dbReference>
<organism evidence="4 5">
    <name type="scientific">Streptomyces finlayi</name>
    <dbReference type="NCBI Taxonomy" id="67296"/>
    <lineage>
        <taxon>Bacteria</taxon>
        <taxon>Bacillati</taxon>
        <taxon>Actinomycetota</taxon>
        <taxon>Actinomycetes</taxon>
        <taxon>Kitasatosporales</taxon>
        <taxon>Streptomycetaceae</taxon>
        <taxon>Streptomyces</taxon>
    </lineage>
</organism>